<dbReference type="Proteomes" id="UP001226434">
    <property type="component" value="Unassembled WGS sequence"/>
</dbReference>
<reference evidence="2 3" key="1">
    <citation type="submission" date="2023-05" db="EMBL/GenBank/DDBJ databases">
        <title>Genome sequence of Pinibacter sp. MAH-24.</title>
        <authorList>
            <person name="Huq M.A."/>
        </authorList>
    </citation>
    <scope>NUCLEOTIDE SEQUENCE [LARGE SCALE GENOMIC DNA]</scope>
    <source>
        <strain evidence="2 3">MAH-24</strain>
    </source>
</reference>
<keyword evidence="3" id="KW-1185">Reference proteome</keyword>
<dbReference type="SUPFAM" id="SSF109854">
    <property type="entry name" value="DinB/YfiT-like putative metalloenzymes"/>
    <property type="match status" value="1"/>
</dbReference>
<evidence type="ECO:0000259" key="1">
    <source>
        <dbReference type="Pfam" id="PF11716"/>
    </source>
</evidence>
<dbReference type="InterPro" id="IPR036527">
    <property type="entry name" value="SCP2_sterol-bd_dom_sf"/>
</dbReference>
<evidence type="ECO:0000313" key="3">
    <source>
        <dbReference type="Proteomes" id="UP001226434"/>
    </source>
</evidence>
<accession>A0ABT6REG0</accession>
<dbReference type="Pfam" id="PF11716">
    <property type="entry name" value="MDMPI_N"/>
    <property type="match status" value="1"/>
</dbReference>
<dbReference type="RefSeq" id="WP_282335068.1">
    <property type="nucleotide sequence ID" value="NZ_JASBRG010000007.1"/>
</dbReference>
<dbReference type="Gene3D" id="3.30.1050.10">
    <property type="entry name" value="SCP2 sterol-binding domain"/>
    <property type="match status" value="1"/>
</dbReference>
<comment type="caution">
    <text evidence="2">The sequence shown here is derived from an EMBL/GenBank/DDBJ whole genome shotgun (WGS) entry which is preliminary data.</text>
</comment>
<dbReference type="EMBL" id="JASBRG010000007">
    <property type="protein sequence ID" value="MDI3320966.1"/>
    <property type="molecule type" value="Genomic_DNA"/>
</dbReference>
<name>A0ABT6REG0_9BACT</name>
<dbReference type="InterPro" id="IPR024344">
    <property type="entry name" value="MDMPI_metal-binding"/>
</dbReference>
<feature type="domain" description="Mycothiol-dependent maleylpyruvate isomerase metal-binding" evidence="1">
    <location>
        <begin position="27"/>
        <end position="154"/>
    </location>
</feature>
<sequence length="327" mass="38135">MIDHTKISKAEWLSLGRSFYSHLFTELNKLSEAEWRSSTRYLGWDCKDLVNHMTSAITINFNLLVKMALEEKPVPEPGFNLFLRNAEEVDRRRRKTTEETIFEFKTEITRLLDRLEELSEEQWKMPAFFFIGDVDICTLFLVQFADNVVHERDLLFANNRWNSFDPKFTAPLMDWFMRMFRPASFRPERTNGESALVQYSITGTAGGNWFQSIKDNACVVSQGTVQNPEITITTTVEDLISTALARPAPFIGKLSRALEWMVKKEKKEDFAAKFTGIIAAMSAIMFGKIKIEGNKHKANAIAKKWFWHFWERTEQTQENILKSRYRK</sequence>
<dbReference type="GO" id="GO:0016853">
    <property type="term" value="F:isomerase activity"/>
    <property type="evidence" value="ECO:0007669"/>
    <property type="project" value="UniProtKB-KW"/>
</dbReference>
<gene>
    <name evidence="2" type="ORF">QJ048_14335</name>
</gene>
<proteinExistence type="predicted"/>
<dbReference type="InterPro" id="IPR034660">
    <property type="entry name" value="DinB/YfiT-like"/>
</dbReference>
<keyword evidence="2" id="KW-0413">Isomerase</keyword>
<organism evidence="2 3">
    <name type="scientific">Pinibacter soli</name>
    <dbReference type="NCBI Taxonomy" id="3044211"/>
    <lineage>
        <taxon>Bacteria</taxon>
        <taxon>Pseudomonadati</taxon>
        <taxon>Bacteroidota</taxon>
        <taxon>Chitinophagia</taxon>
        <taxon>Chitinophagales</taxon>
        <taxon>Chitinophagaceae</taxon>
        <taxon>Pinibacter</taxon>
    </lineage>
</organism>
<evidence type="ECO:0000313" key="2">
    <source>
        <dbReference type="EMBL" id="MDI3320966.1"/>
    </source>
</evidence>
<dbReference type="Gene3D" id="1.20.120.450">
    <property type="entry name" value="dinb family like domain"/>
    <property type="match status" value="1"/>
</dbReference>
<protein>
    <submittedName>
        <fullName evidence="2">Maleylpyruvate isomerase N-terminal domain-containing protein</fullName>
    </submittedName>
</protein>